<dbReference type="RefSeq" id="WP_394838476.1">
    <property type="nucleotide sequence ID" value="NZ_CP089929.1"/>
</dbReference>
<evidence type="ECO:0000313" key="2">
    <source>
        <dbReference type="Proteomes" id="UP001374803"/>
    </source>
</evidence>
<name>A0ABZ2LEK6_9BACT</name>
<dbReference type="Proteomes" id="UP001374803">
    <property type="component" value="Chromosome"/>
</dbReference>
<evidence type="ECO:0000313" key="1">
    <source>
        <dbReference type="EMBL" id="WXB08800.1"/>
    </source>
</evidence>
<gene>
    <name evidence="1" type="ORF">LVJ94_16360</name>
</gene>
<keyword evidence="2" id="KW-1185">Reference proteome</keyword>
<protein>
    <submittedName>
        <fullName evidence="1">Uncharacterized protein</fullName>
    </submittedName>
</protein>
<proteinExistence type="predicted"/>
<reference evidence="1" key="1">
    <citation type="submission" date="2021-12" db="EMBL/GenBank/DDBJ databases">
        <title>Discovery of the Pendulisporaceae a myxobacterial family with distinct sporulation behavior and unique specialized metabolism.</title>
        <authorList>
            <person name="Garcia R."/>
            <person name="Popoff A."/>
            <person name="Bader C.D."/>
            <person name="Loehr J."/>
            <person name="Walesch S."/>
            <person name="Walt C."/>
            <person name="Boldt J."/>
            <person name="Bunk B."/>
            <person name="Haeckl F.J.F.P.J."/>
            <person name="Gunesch A.P."/>
            <person name="Birkelbach J."/>
            <person name="Nuebel U."/>
            <person name="Pietschmann T."/>
            <person name="Bach T."/>
            <person name="Mueller R."/>
        </authorList>
    </citation>
    <scope>NUCLEOTIDE SEQUENCE</scope>
    <source>
        <strain evidence="1">MSr11367</strain>
    </source>
</reference>
<dbReference type="EMBL" id="CP089983">
    <property type="protein sequence ID" value="WXB08800.1"/>
    <property type="molecule type" value="Genomic_DNA"/>
</dbReference>
<accession>A0ABZ2LEK6</accession>
<organism evidence="1 2">
    <name type="scientific">Pendulispora rubella</name>
    <dbReference type="NCBI Taxonomy" id="2741070"/>
    <lineage>
        <taxon>Bacteria</taxon>
        <taxon>Pseudomonadati</taxon>
        <taxon>Myxococcota</taxon>
        <taxon>Myxococcia</taxon>
        <taxon>Myxococcales</taxon>
        <taxon>Sorangiineae</taxon>
        <taxon>Pendulisporaceae</taxon>
        <taxon>Pendulispora</taxon>
    </lineage>
</organism>
<sequence length="453" mass="48004">MGKGREQVALAVVARKPQLARAEVIDKATRARFEGEVEGALKRRPPNEAKLAGALRAIAPYSASVRNAMAEALGIMVRRSAFKRELYTASLRSLADADDKRVAALLRGALGGEDAGSSAALSAACFCTDSSLAPVLTKLAAARQSHLAFGAEIARVARSESNGAHLTSLAPMIKESHRIALCTELLVPLARAKPVPLAISPALKVLRGAERHLGRWLVMAEVAAKSGDGGPAEEAREKSKVGPSSARAAWSLVLWALTEAVQQPSMDGAVPPPETRPTVELIARLSDRPSADRDTTFLFRLARARATLCRPMLEACVKALPLSDEVAIRAALYLARDHGRDDLRQALVDAAHGDGAGPRREELRGLATAALWDLGMADVAVPLAEELSASKSIGNVAWGALTRAASTARARAKAHVLANPSGSDGHVSGVTLTAERPLVHETALRWIQWGWLE</sequence>